<dbReference type="Proteomes" id="UP001183202">
    <property type="component" value="Unassembled WGS sequence"/>
</dbReference>
<organism evidence="2 3">
    <name type="scientific">Pseudonocardia charpentierae</name>
    <dbReference type="NCBI Taxonomy" id="3075545"/>
    <lineage>
        <taxon>Bacteria</taxon>
        <taxon>Bacillati</taxon>
        <taxon>Actinomycetota</taxon>
        <taxon>Actinomycetes</taxon>
        <taxon>Pseudonocardiales</taxon>
        <taxon>Pseudonocardiaceae</taxon>
        <taxon>Pseudonocardia</taxon>
    </lineage>
</organism>
<evidence type="ECO:0000259" key="1">
    <source>
        <dbReference type="PROSITE" id="PS51704"/>
    </source>
</evidence>
<comment type="caution">
    <text evidence="2">The sequence shown here is derived from an EMBL/GenBank/DDBJ whole genome shotgun (WGS) entry which is preliminary data.</text>
</comment>
<dbReference type="EMBL" id="JAVREJ010000053">
    <property type="protein sequence ID" value="MDT0353930.1"/>
    <property type="molecule type" value="Genomic_DNA"/>
</dbReference>
<dbReference type="InterPro" id="IPR030395">
    <property type="entry name" value="GP_PDE_dom"/>
</dbReference>
<proteinExistence type="predicted"/>
<dbReference type="RefSeq" id="WP_311560439.1">
    <property type="nucleotide sequence ID" value="NZ_JAVREJ010000053.1"/>
</dbReference>
<dbReference type="Gene3D" id="3.20.20.190">
    <property type="entry name" value="Phosphatidylinositol (PI) phosphodiesterase"/>
    <property type="match status" value="1"/>
</dbReference>
<dbReference type="SUPFAM" id="SSF51695">
    <property type="entry name" value="PLC-like phosphodiesterases"/>
    <property type="match status" value="1"/>
</dbReference>
<sequence>MHGEPQTGSVLDAGYRPYTTVEMVDAAHAAKMSVIPWTVNDIATMRHLIDLHVDGIITDYPDRLRDLLRVRGADLPRSFAAPD</sequence>
<gene>
    <name evidence="2" type="ORF">RM445_31055</name>
</gene>
<accession>A0ABU2NIY1</accession>
<feature type="domain" description="GP-PDE" evidence="1">
    <location>
        <begin position="1"/>
        <end position="68"/>
    </location>
</feature>
<name>A0ABU2NIY1_9PSEU</name>
<protein>
    <submittedName>
        <fullName evidence="2">Glycerophosphodiester phosphodiesterase family protein</fullName>
    </submittedName>
</protein>
<dbReference type="InterPro" id="IPR017946">
    <property type="entry name" value="PLC-like_Pdiesterase_TIM-brl"/>
</dbReference>
<evidence type="ECO:0000313" key="2">
    <source>
        <dbReference type="EMBL" id="MDT0353930.1"/>
    </source>
</evidence>
<reference evidence="3" key="1">
    <citation type="submission" date="2023-07" db="EMBL/GenBank/DDBJ databases">
        <title>30 novel species of actinomycetes from the DSMZ collection.</title>
        <authorList>
            <person name="Nouioui I."/>
        </authorList>
    </citation>
    <scope>NUCLEOTIDE SEQUENCE [LARGE SCALE GENOMIC DNA]</scope>
    <source>
        <strain evidence="3">DSM 45834</strain>
    </source>
</reference>
<evidence type="ECO:0000313" key="3">
    <source>
        <dbReference type="Proteomes" id="UP001183202"/>
    </source>
</evidence>
<dbReference type="PROSITE" id="PS51704">
    <property type="entry name" value="GP_PDE"/>
    <property type="match status" value="1"/>
</dbReference>
<keyword evidence="3" id="KW-1185">Reference proteome</keyword>
<dbReference type="Pfam" id="PF03009">
    <property type="entry name" value="GDPD"/>
    <property type="match status" value="1"/>
</dbReference>